<dbReference type="EMBL" id="CP011311">
    <property type="protein sequence ID" value="AKE38224.1"/>
    <property type="molecule type" value="Genomic_DNA"/>
</dbReference>
<dbReference type="InterPro" id="IPR013785">
    <property type="entry name" value="Aldolase_TIM"/>
</dbReference>
<dbReference type="STRING" id="161896.UL81_01195"/>
<dbReference type="PATRIC" id="fig|161896.4.peg.234"/>
<protein>
    <submittedName>
        <fullName evidence="1">DeoC/LacD family aldolase</fullName>
        <ecNumber evidence="1">4.1.2.4</ecNumber>
    </submittedName>
</protein>
<dbReference type="GO" id="GO:0004139">
    <property type="term" value="F:deoxyribose-phosphate aldolase activity"/>
    <property type="evidence" value="ECO:0007669"/>
    <property type="project" value="UniProtKB-EC"/>
</dbReference>
<keyword evidence="1" id="KW-0456">Lyase</keyword>
<evidence type="ECO:0000313" key="1">
    <source>
        <dbReference type="EMBL" id="AKE38224.1"/>
    </source>
</evidence>
<keyword evidence="2" id="KW-1185">Reference proteome</keyword>
<reference evidence="1 2" key="1">
    <citation type="journal article" date="2015" name="Genome Announc.">
        <title>Complete Genome Sequence of Corynebacterium camporealensis DSM 44610, Isolated from the Milk of a Manchega Sheep with Subclinical Mastitis.</title>
        <authorList>
            <person name="Ruckert C."/>
            <person name="Albersmeier A."/>
            <person name="Winkler A."/>
            <person name="Tauch A."/>
        </authorList>
    </citation>
    <scope>NUCLEOTIDE SEQUENCE [LARGE SCALE GENOMIC DNA]</scope>
    <source>
        <strain evidence="1 2">DSM 44610</strain>
    </source>
</reference>
<dbReference type="OrthoDB" id="4421412at2"/>
<dbReference type="HOGENOM" id="CLU_053595_2_1_11"/>
<proteinExistence type="predicted"/>
<gene>
    <name evidence="1" type="ORF">UL81_01195</name>
</gene>
<organism evidence="1 2">
    <name type="scientific">Corynebacterium camporealensis</name>
    <dbReference type="NCBI Taxonomy" id="161896"/>
    <lineage>
        <taxon>Bacteria</taxon>
        <taxon>Bacillati</taxon>
        <taxon>Actinomycetota</taxon>
        <taxon>Actinomycetes</taxon>
        <taxon>Mycobacteriales</taxon>
        <taxon>Corynebacteriaceae</taxon>
        <taxon>Corynebacterium</taxon>
    </lineage>
</organism>
<evidence type="ECO:0000313" key="2">
    <source>
        <dbReference type="Proteomes" id="UP000033566"/>
    </source>
</evidence>
<dbReference type="EC" id="4.1.2.4" evidence="1"/>
<name>A0A0F6TAG7_9CORY</name>
<sequence>MLNLLLADAPTITQRANGAEVLVAPTYISAAAAAGATRIVTVAGYPTGRHHSLIKASEARLAVQMGADEVWVSVDDTIDDANHLLADLVTIREACPNPAKLGLLYTEAALKPAEQAGFDVIITQPGEESPETELHTVEFPDGA</sequence>
<accession>A0A0F6TAG7</accession>
<dbReference type="Gene3D" id="3.20.20.70">
    <property type="entry name" value="Aldolase class I"/>
    <property type="match status" value="1"/>
</dbReference>
<dbReference type="Proteomes" id="UP000033566">
    <property type="component" value="Chromosome"/>
</dbReference>
<dbReference type="RefSeq" id="WP_035107253.1">
    <property type="nucleotide sequence ID" value="NZ_CP011311.1"/>
</dbReference>
<dbReference type="SUPFAM" id="SSF51569">
    <property type="entry name" value="Aldolase"/>
    <property type="match status" value="1"/>
</dbReference>
<dbReference type="AlphaFoldDB" id="A0A0F6TAG7"/>
<dbReference type="KEGG" id="ccj:UL81_01195"/>